<evidence type="ECO:0000313" key="6">
    <source>
        <dbReference type="EMBL" id="CAF1146360.1"/>
    </source>
</evidence>
<dbReference type="Pfam" id="PF00112">
    <property type="entry name" value="Peptidase_C1"/>
    <property type="match status" value="1"/>
</dbReference>
<proteinExistence type="predicted"/>
<dbReference type="SUPFAM" id="SSF50965">
    <property type="entry name" value="Galactose oxidase, central domain"/>
    <property type="match status" value="2"/>
</dbReference>
<dbReference type="InterPro" id="IPR039417">
    <property type="entry name" value="Peptidase_C1A_papain-like"/>
</dbReference>
<dbReference type="Pfam" id="PF24681">
    <property type="entry name" value="Kelch_KLHDC2_KLHL20_DRC7"/>
    <property type="match status" value="1"/>
</dbReference>
<dbReference type="InterPro" id="IPR011043">
    <property type="entry name" value="Gal_Oxase/kelch_b-propeller"/>
</dbReference>
<sequence length="961" mass="104251">MSLFYFSACFLILLSLFQSINGVDNEDQQWMDYIHRYGKKYASEAETQLRKSYFLVNLHEVRRHNAQSNQTYTKGINQFSDLSKLEFETNVLTPQLAFAPIPPPTPISSPMSRSLSTDASVPLGCTRDSSNCCISSADPNSCCLALGLGSWNRRQCSSSSSIGGIVPHNCVHHDSQCCRTSWNPTECCAALGFASWDGGWCRGVHSANVPQGCQSGNSHCCSDSTMPQKCCQVFGFEYYDGAYCRDSQFWYPAGETLPNGYPKNFDWTSLTYRAVTNAKNQGGCNTCTFFAVAGALESAYAIKHQRDAVPLSEQQLIDCSMPNNGGCWASNFDDSLNYVIRSPKTALATENRYPYQGLFDTNFYSQACNDRWTQRTDASHYFESKETYHDAWDTINDDLLMRLVSKGPIAIAINADFMGGYGGGVYQGPCPPHVNHAVLLTGWGTDAQGVPFWRVKNSWGTGWGENGFARFQRKPGQNQCFIYHEVARPTAINEQSSIGRDINSFKLVIAGHLARYGHFIPSENNATIQFTLSSSSHSASNSTSSCSLQQCNTSLNNNDNCRSSSTPCFDYRTINNISYCAPGILCSILERCDNITQTCSSNNSICVINSCCSSQAVCLPFLATRMCKTGWFSTGNMSAARYGHTASVLLNGLVLVTGGFDFSNYLNSVELYDPSTGTWTTTGSITEARSVHTASLLSNGKVLVTGGYNGSFLNSAELYDPLTSIWTTTGNMMNARYSHTASLLSNGLVLVISGEGAGNIVLNSAELYDSSTGTWTITGNITNARWGHTASVLSNGLVLVAGGYNGSIVYNSAELYDPSTGTWTSTSSMINARYDHTASVLSNGKVLVTGGVDNGYISLNSAELYDPSASTWTTTSNMTNPRQAHTASVLSNGKVLVTGGYGISSALNSAELYDPLTSTWTATSNMTNVRQSHTASILSNGRVLVTGGDDNSVSFKSAELY</sequence>
<dbReference type="Proteomes" id="UP000663860">
    <property type="component" value="Unassembled WGS sequence"/>
</dbReference>
<dbReference type="GO" id="GO:0006508">
    <property type="term" value="P:proteolysis"/>
    <property type="evidence" value="ECO:0007669"/>
    <property type="project" value="InterPro"/>
</dbReference>
<evidence type="ECO:0000313" key="7">
    <source>
        <dbReference type="Proteomes" id="UP000663860"/>
    </source>
</evidence>
<dbReference type="InterPro" id="IPR006652">
    <property type="entry name" value="Kelch_1"/>
</dbReference>
<keyword evidence="2" id="KW-0677">Repeat</keyword>
<keyword evidence="3" id="KW-0732">Signal</keyword>
<feature type="chain" id="PRO_5032996287" evidence="3">
    <location>
        <begin position="23"/>
        <end position="961"/>
    </location>
</feature>
<feature type="signal peptide" evidence="3">
    <location>
        <begin position="1"/>
        <end position="22"/>
    </location>
</feature>
<dbReference type="Pfam" id="PF08246">
    <property type="entry name" value="Inhibitor_I29"/>
    <property type="match status" value="1"/>
</dbReference>
<dbReference type="Gene3D" id="1.10.287.2250">
    <property type="match status" value="1"/>
</dbReference>
<dbReference type="Gene3D" id="2.120.10.80">
    <property type="entry name" value="Kelch-type beta propeller"/>
    <property type="match status" value="1"/>
</dbReference>
<evidence type="ECO:0000256" key="3">
    <source>
        <dbReference type="SAM" id="SignalP"/>
    </source>
</evidence>
<dbReference type="InterPro" id="IPR025660">
    <property type="entry name" value="Pept_his_AS"/>
</dbReference>
<keyword evidence="1" id="KW-0880">Kelch repeat</keyword>
<dbReference type="SMART" id="SM00645">
    <property type="entry name" value="Pept_C1"/>
    <property type="match status" value="1"/>
</dbReference>
<dbReference type="SUPFAM" id="SSF54001">
    <property type="entry name" value="Cysteine proteinases"/>
    <property type="match status" value="1"/>
</dbReference>
<dbReference type="InterPro" id="IPR000668">
    <property type="entry name" value="Peptidase_C1A_C"/>
</dbReference>
<evidence type="ECO:0000256" key="2">
    <source>
        <dbReference type="ARBA" id="ARBA00022737"/>
    </source>
</evidence>
<dbReference type="CDD" id="cd02248">
    <property type="entry name" value="Peptidase_C1A"/>
    <property type="match status" value="1"/>
</dbReference>
<dbReference type="EMBL" id="CAJNOE010000320">
    <property type="protein sequence ID" value="CAF1146360.1"/>
    <property type="molecule type" value="Genomic_DNA"/>
</dbReference>
<dbReference type="SMART" id="SM00612">
    <property type="entry name" value="Kelch"/>
    <property type="match status" value="6"/>
</dbReference>
<comment type="caution">
    <text evidence="6">The sequence shown here is derived from an EMBL/GenBank/DDBJ whole genome shotgun (WGS) entry which is preliminary data.</text>
</comment>
<accession>A0A814SI86</accession>
<dbReference type="InterPro" id="IPR013201">
    <property type="entry name" value="Prot_inhib_I29"/>
</dbReference>
<dbReference type="InterPro" id="IPR038765">
    <property type="entry name" value="Papain-like_cys_pep_sf"/>
</dbReference>
<protein>
    <submittedName>
        <fullName evidence="6">Uncharacterized protein</fullName>
    </submittedName>
</protein>
<evidence type="ECO:0000256" key="1">
    <source>
        <dbReference type="ARBA" id="ARBA00022441"/>
    </source>
</evidence>
<evidence type="ECO:0000259" key="5">
    <source>
        <dbReference type="SMART" id="SM00848"/>
    </source>
</evidence>
<feature type="domain" description="Cathepsin propeptide inhibitor" evidence="5">
    <location>
        <begin position="30"/>
        <end position="87"/>
    </location>
</feature>
<dbReference type="PANTHER" id="PTHR46344:SF27">
    <property type="entry name" value="KELCH REPEAT SUPERFAMILY PROTEIN"/>
    <property type="match status" value="1"/>
</dbReference>
<dbReference type="InterPro" id="IPR037293">
    <property type="entry name" value="Gal_Oxidase_central_sf"/>
</dbReference>
<reference evidence="6" key="1">
    <citation type="submission" date="2021-02" db="EMBL/GenBank/DDBJ databases">
        <authorList>
            <person name="Nowell W R."/>
        </authorList>
    </citation>
    <scope>NUCLEOTIDE SEQUENCE</scope>
</reference>
<dbReference type="InterPro" id="IPR015915">
    <property type="entry name" value="Kelch-typ_b-propeller"/>
</dbReference>
<dbReference type="AlphaFoldDB" id="A0A814SI86"/>
<dbReference type="GO" id="GO:0008234">
    <property type="term" value="F:cysteine-type peptidase activity"/>
    <property type="evidence" value="ECO:0007669"/>
    <property type="project" value="InterPro"/>
</dbReference>
<dbReference type="Pfam" id="PF01344">
    <property type="entry name" value="Kelch_1"/>
    <property type="match status" value="2"/>
</dbReference>
<name>A0A814SI86_9BILA</name>
<feature type="domain" description="Peptidase C1A papain C-terminal" evidence="4">
    <location>
        <begin position="261"/>
        <end position="490"/>
    </location>
</feature>
<dbReference type="SMART" id="SM00848">
    <property type="entry name" value="Inhibitor_I29"/>
    <property type="match status" value="1"/>
</dbReference>
<dbReference type="PANTHER" id="PTHR46344">
    <property type="entry name" value="OS02G0202900 PROTEIN"/>
    <property type="match status" value="1"/>
</dbReference>
<dbReference type="Gene3D" id="3.90.70.10">
    <property type="entry name" value="Cysteine proteinases"/>
    <property type="match status" value="1"/>
</dbReference>
<organism evidence="6 7">
    <name type="scientific">Adineta steineri</name>
    <dbReference type="NCBI Taxonomy" id="433720"/>
    <lineage>
        <taxon>Eukaryota</taxon>
        <taxon>Metazoa</taxon>
        <taxon>Spiralia</taxon>
        <taxon>Gnathifera</taxon>
        <taxon>Rotifera</taxon>
        <taxon>Eurotatoria</taxon>
        <taxon>Bdelloidea</taxon>
        <taxon>Adinetida</taxon>
        <taxon>Adinetidae</taxon>
        <taxon>Adineta</taxon>
    </lineage>
</organism>
<dbReference type="Gene3D" id="2.130.10.80">
    <property type="entry name" value="Galactose oxidase/kelch, beta-propeller"/>
    <property type="match status" value="3"/>
</dbReference>
<evidence type="ECO:0000259" key="4">
    <source>
        <dbReference type="SMART" id="SM00645"/>
    </source>
</evidence>
<dbReference type="PROSITE" id="PS00639">
    <property type="entry name" value="THIOL_PROTEASE_HIS"/>
    <property type="match status" value="1"/>
</dbReference>
<gene>
    <name evidence="6" type="ORF">IZO911_LOCUS25521</name>
</gene>